<reference evidence="3 4" key="1">
    <citation type="journal article" date="2024" name="Nat. Commun.">
        <title>Phylogenomics reveals the evolutionary origins of lichenization in chlorophyte algae.</title>
        <authorList>
            <person name="Puginier C."/>
            <person name="Libourel C."/>
            <person name="Otte J."/>
            <person name="Skaloud P."/>
            <person name="Haon M."/>
            <person name="Grisel S."/>
            <person name="Petersen M."/>
            <person name="Berrin J.G."/>
            <person name="Delaux P.M."/>
            <person name="Dal Grande F."/>
            <person name="Keller J."/>
        </authorList>
    </citation>
    <scope>NUCLEOTIDE SEQUENCE [LARGE SCALE GENOMIC DNA]</scope>
    <source>
        <strain evidence="3 4">SAG 2043</strain>
    </source>
</reference>
<evidence type="ECO:0000313" key="3">
    <source>
        <dbReference type="EMBL" id="KAK9804376.1"/>
    </source>
</evidence>
<feature type="region of interest" description="Disordered" evidence="1">
    <location>
        <begin position="180"/>
        <end position="231"/>
    </location>
</feature>
<comment type="caution">
    <text evidence="3">The sequence shown here is derived from an EMBL/GenBank/DDBJ whole genome shotgun (WGS) entry which is preliminary data.</text>
</comment>
<keyword evidence="4" id="KW-1185">Reference proteome</keyword>
<protein>
    <submittedName>
        <fullName evidence="3">Uncharacterized protein</fullName>
    </submittedName>
</protein>
<feature type="compositionally biased region" description="Polar residues" evidence="1">
    <location>
        <begin position="333"/>
        <end position="342"/>
    </location>
</feature>
<evidence type="ECO:0000256" key="1">
    <source>
        <dbReference type="SAM" id="MobiDB-lite"/>
    </source>
</evidence>
<evidence type="ECO:0000313" key="4">
    <source>
        <dbReference type="Proteomes" id="UP001489004"/>
    </source>
</evidence>
<feature type="compositionally biased region" description="Polar residues" evidence="1">
    <location>
        <begin position="213"/>
        <end position="226"/>
    </location>
</feature>
<gene>
    <name evidence="3" type="ORF">WJX72_009833</name>
</gene>
<dbReference type="Proteomes" id="UP001489004">
    <property type="component" value="Unassembled WGS sequence"/>
</dbReference>
<organism evidence="3 4">
    <name type="scientific">[Myrmecia] bisecta</name>
    <dbReference type="NCBI Taxonomy" id="41462"/>
    <lineage>
        <taxon>Eukaryota</taxon>
        <taxon>Viridiplantae</taxon>
        <taxon>Chlorophyta</taxon>
        <taxon>core chlorophytes</taxon>
        <taxon>Trebouxiophyceae</taxon>
        <taxon>Trebouxiales</taxon>
        <taxon>Trebouxiaceae</taxon>
        <taxon>Myrmecia</taxon>
    </lineage>
</organism>
<feature type="region of interest" description="Disordered" evidence="1">
    <location>
        <begin position="310"/>
        <end position="342"/>
    </location>
</feature>
<feature type="chain" id="PRO_5043990883" evidence="2">
    <location>
        <begin position="16"/>
        <end position="342"/>
    </location>
</feature>
<evidence type="ECO:0000256" key="2">
    <source>
        <dbReference type="SAM" id="SignalP"/>
    </source>
</evidence>
<keyword evidence="2" id="KW-0732">Signal</keyword>
<feature type="signal peptide" evidence="2">
    <location>
        <begin position="1"/>
        <end position="15"/>
    </location>
</feature>
<feature type="compositionally biased region" description="Polar residues" evidence="1">
    <location>
        <begin position="315"/>
        <end position="324"/>
    </location>
</feature>
<accession>A0AAW1P7C2</accession>
<dbReference type="EMBL" id="JALJOR010000018">
    <property type="protein sequence ID" value="KAK9804376.1"/>
    <property type="molecule type" value="Genomic_DNA"/>
</dbReference>
<sequence length="342" mass="35999">MRWLYLCCAVGFAIAAPQHTGASSSMPAALGAILSPPSHHKFDPWQPLPTFAQGSPMPALKARCGDTLSFTWSGQTRRSVMLVPDGTCLSDFTERKELGVVELFPAATSGNLTVDLDEPGTFYFTDPPFCRNLVLEVIVTCQTPVSRGQFFGTEGTTAYDLAKFSGGGQAGGQAKQIASLPSSQTPAIPHGVARPLPSTEPQPEQRVRIDDGSLSSSHTVPASQVSADRPQTADNSIVTQPQLFSTAATAPGKLFQAASRPSGAGLISDSTLGIARKAKLPSVDPAHAHAVQPATWEGARPVASQGAERLVRGNQPYTTEQQASALGRKGMQQGKTTLFSSQ</sequence>
<proteinExistence type="predicted"/>
<dbReference type="AlphaFoldDB" id="A0AAW1P7C2"/>
<name>A0AAW1P7C2_9CHLO</name>